<dbReference type="SUPFAM" id="SSF52540">
    <property type="entry name" value="P-loop containing nucleoside triphosphate hydrolases"/>
    <property type="match status" value="1"/>
</dbReference>
<organism evidence="10 11">
    <name type="scientific">Streptococcus canis</name>
    <dbReference type="NCBI Taxonomy" id="1329"/>
    <lineage>
        <taxon>Bacteria</taxon>
        <taxon>Bacillati</taxon>
        <taxon>Bacillota</taxon>
        <taxon>Bacilli</taxon>
        <taxon>Lactobacillales</taxon>
        <taxon>Streptococcaceae</taxon>
        <taxon>Streptococcus</taxon>
    </lineage>
</organism>
<keyword evidence="2 8" id="KW-0963">Cytoplasm</keyword>
<dbReference type="InterPro" id="IPR001977">
    <property type="entry name" value="Depp_CoAkinase"/>
</dbReference>
<dbReference type="FunFam" id="3.40.50.300:FF:000991">
    <property type="entry name" value="Dephospho-CoA kinase"/>
    <property type="match status" value="1"/>
</dbReference>
<protein>
    <recommendedName>
        <fullName evidence="8 9">Dephospho-CoA kinase</fullName>
        <ecNumber evidence="8 9">2.7.1.24</ecNumber>
    </recommendedName>
    <alternativeName>
        <fullName evidence="8">Dephosphocoenzyme A kinase</fullName>
    </alternativeName>
</protein>
<dbReference type="AlphaFoldDB" id="A0A3P5XP71"/>
<dbReference type="UniPathway" id="UPA00241">
    <property type="reaction ID" value="UER00356"/>
</dbReference>
<comment type="subcellular location">
    <subcellularLocation>
        <location evidence="8">Cytoplasm</location>
    </subcellularLocation>
</comment>
<evidence type="ECO:0000256" key="4">
    <source>
        <dbReference type="ARBA" id="ARBA00022741"/>
    </source>
</evidence>
<evidence type="ECO:0000256" key="2">
    <source>
        <dbReference type="ARBA" id="ARBA00022490"/>
    </source>
</evidence>
<dbReference type="GO" id="GO:0015937">
    <property type="term" value="P:coenzyme A biosynthetic process"/>
    <property type="evidence" value="ECO:0007669"/>
    <property type="project" value="UniProtKB-UniRule"/>
</dbReference>
<evidence type="ECO:0000313" key="11">
    <source>
        <dbReference type="Proteomes" id="UP000280759"/>
    </source>
</evidence>
<keyword evidence="3 8" id="KW-0808">Transferase</keyword>
<dbReference type="EMBL" id="UXEP01000009">
    <property type="protein sequence ID" value="VDC42342.1"/>
    <property type="molecule type" value="Genomic_DNA"/>
</dbReference>
<comment type="catalytic activity">
    <reaction evidence="8">
        <text>3'-dephospho-CoA + ATP = ADP + CoA + H(+)</text>
        <dbReference type="Rhea" id="RHEA:18245"/>
        <dbReference type="ChEBI" id="CHEBI:15378"/>
        <dbReference type="ChEBI" id="CHEBI:30616"/>
        <dbReference type="ChEBI" id="CHEBI:57287"/>
        <dbReference type="ChEBI" id="CHEBI:57328"/>
        <dbReference type="ChEBI" id="CHEBI:456216"/>
        <dbReference type="EC" id="2.7.1.24"/>
    </reaction>
</comment>
<comment type="pathway">
    <text evidence="8">Cofactor biosynthesis; coenzyme A biosynthesis; CoA from (R)-pantothenate: step 5/5.</text>
</comment>
<dbReference type="PANTHER" id="PTHR10695">
    <property type="entry name" value="DEPHOSPHO-COA KINASE-RELATED"/>
    <property type="match status" value="1"/>
</dbReference>
<name>A0A3P5XP71_STRCB</name>
<dbReference type="PROSITE" id="PS51219">
    <property type="entry name" value="DPCK"/>
    <property type="match status" value="1"/>
</dbReference>
<reference evidence="10 11" key="1">
    <citation type="submission" date="2018-10" db="EMBL/GenBank/DDBJ databases">
        <authorList>
            <consortium name="Molecular Microbiology and Infection Unit (UMMI)"/>
            <person name="Machado M."/>
        </authorList>
    </citation>
    <scope>NUCLEOTIDE SEQUENCE [LARGE SCALE GENOMIC DNA]</scope>
    <source>
        <strain evidence="10">FMV2238.02</strain>
    </source>
</reference>
<dbReference type="CDD" id="cd02022">
    <property type="entry name" value="DPCK"/>
    <property type="match status" value="1"/>
</dbReference>
<evidence type="ECO:0000256" key="7">
    <source>
        <dbReference type="ARBA" id="ARBA00022993"/>
    </source>
</evidence>
<sequence>MSKMPEKKAMIIGITGGIASGKSTVVKVIKKAGYQVIDADQLVHDLQEKGGRLYEALREAFGDGILKATGDLDRASLSEMIFSNPDNMATSSAIQNQIIKEELATKRDQFAQAQTVFFMDIPLLIELGYQGWFDAIWVVYVDAKTQLQRLMARNHLEAKSAKQRIASQLSMEVKKTYASVLIDNNGDIAALIEQVQAALNQLPRPN</sequence>
<dbReference type="NCBIfam" id="TIGR00152">
    <property type="entry name" value="dephospho-CoA kinase"/>
    <property type="match status" value="1"/>
</dbReference>
<proteinExistence type="inferred from homology"/>
<dbReference type="GO" id="GO:0005737">
    <property type="term" value="C:cytoplasm"/>
    <property type="evidence" value="ECO:0007669"/>
    <property type="project" value="UniProtKB-SubCell"/>
</dbReference>
<evidence type="ECO:0000256" key="8">
    <source>
        <dbReference type="HAMAP-Rule" id="MF_00376"/>
    </source>
</evidence>
<dbReference type="InterPro" id="IPR027417">
    <property type="entry name" value="P-loop_NTPase"/>
</dbReference>
<keyword evidence="4 8" id="KW-0547">Nucleotide-binding</keyword>
<dbReference type="HAMAP" id="MF_00376">
    <property type="entry name" value="Dephospho_CoA_kinase"/>
    <property type="match status" value="1"/>
</dbReference>
<evidence type="ECO:0000256" key="1">
    <source>
        <dbReference type="ARBA" id="ARBA00009018"/>
    </source>
</evidence>
<dbReference type="Proteomes" id="UP000280759">
    <property type="component" value="Unassembled WGS sequence"/>
</dbReference>
<keyword evidence="6 8" id="KW-0067">ATP-binding</keyword>
<dbReference type="EC" id="2.7.1.24" evidence="8 9"/>
<evidence type="ECO:0000256" key="5">
    <source>
        <dbReference type="ARBA" id="ARBA00022777"/>
    </source>
</evidence>
<dbReference type="Gene3D" id="3.40.50.300">
    <property type="entry name" value="P-loop containing nucleotide triphosphate hydrolases"/>
    <property type="match status" value="1"/>
</dbReference>
<keyword evidence="5 8" id="KW-0418">Kinase</keyword>
<gene>
    <name evidence="8 10" type="primary">coaE</name>
    <name evidence="10" type="ORF">FMV2238Y02_07840</name>
</gene>
<dbReference type="PANTHER" id="PTHR10695:SF46">
    <property type="entry name" value="BIFUNCTIONAL COENZYME A SYNTHASE-RELATED"/>
    <property type="match status" value="1"/>
</dbReference>
<evidence type="ECO:0000256" key="6">
    <source>
        <dbReference type="ARBA" id="ARBA00022840"/>
    </source>
</evidence>
<dbReference type="GO" id="GO:0005524">
    <property type="term" value="F:ATP binding"/>
    <property type="evidence" value="ECO:0007669"/>
    <property type="project" value="UniProtKB-UniRule"/>
</dbReference>
<feature type="binding site" evidence="8">
    <location>
        <begin position="19"/>
        <end position="24"/>
    </location>
    <ligand>
        <name>ATP</name>
        <dbReference type="ChEBI" id="CHEBI:30616"/>
    </ligand>
</feature>
<keyword evidence="7 8" id="KW-0173">Coenzyme A biosynthesis</keyword>
<dbReference type="GO" id="GO:0004140">
    <property type="term" value="F:dephospho-CoA kinase activity"/>
    <property type="evidence" value="ECO:0007669"/>
    <property type="project" value="UniProtKB-UniRule"/>
</dbReference>
<evidence type="ECO:0000256" key="3">
    <source>
        <dbReference type="ARBA" id="ARBA00022679"/>
    </source>
</evidence>
<evidence type="ECO:0000256" key="9">
    <source>
        <dbReference type="NCBIfam" id="TIGR00152"/>
    </source>
</evidence>
<comment type="similarity">
    <text evidence="1 8">Belongs to the CoaE family.</text>
</comment>
<evidence type="ECO:0000313" key="10">
    <source>
        <dbReference type="EMBL" id="VDC42342.1"/>
    </source>
</evidence>
<dbReference type="Pfam" id="PF01121">
    <property type="entry name" value="CoaE"/>
    <property type="match status" value="1"/>
</dbReference>
<keyword evidence="11" id="KW-1185">Reference proteome</keyword>
<accession>A0A3P5XP71</accession>
<comment type="function">
    <text evidence="8">Catalyzes the phosphorylation of the 3'-hydroxyl group of dephosphocoenzyme A to form coenzyme A.</text>
</comment>